<feature type="transmembrane region" description="Helical" evidence="1">
    <location>
        <begin position="106"/>
        <end position="129"/>
    </location>
</feature>
<feature type="transmembrane region" description="Helical" evidence="1">
    <location>
        <begin position="23"/>
        <end position="44"/>
    </location>
</feature>
<dbReference type="Proteomes" id="UP001205105">
    <property type="component" value="Unassembled WGS sequence"/>
</dbReference>
<keyword evidence="1" id="KW-0472">Membrane</keyword>
<dbReference type="AlphaFoldDB" id="A0AAD5H1I5"/>
<keyword evidence="1" id="KW-0812">Transmembrane</keyword>
<sequence length="186" mass="21749">MAPVQLNFSGMFPWRTWHFKGAYAVWFMTAVSSSACIYTCIHYIKNSPDFAWREEMRKDEDQENSFLKDRARDSHDNSFFRKLAMLRDRSLPGGPNEKDTRIFRGFAYAVQFMTVVSCTACVYTCYHFLVKNPDVHFVKELKQDELAESARWSQQAKAVQGNVFRWLAQTRDTAAGEQKDTRIFRV</sequence>
<organism evidence="2 3">
    <name type="scientific">Chlorella ohadii</name>
    <dbReference type="NCBI Taxonomy" id="2649997"/>
    <lineage>
        <taxon>Eukaryota</taxon>
        <taxon>Viridiplantae</taxon>
        <taxon>Chlorophyta</taxon>
        <taxon>core chlorophytes</taxon>
        <taxon>Trebouxiophyceae</taxon>
        <taxon>Chlorellales</taxon>
        <taxon>Chlorellaceae</taxon>
        <taxon>Chlorella clade</taxon>
        <taxon>Chlorella</taxon>
    </lineage>
</organism>
<evidence type="ECO:0000256" key="1">
    <source>
        <dbReference type="SAM" id="Phobius"/>
    </source>
</evidence>
<keyword evidence="3" id="KW-1185">Reference proteome</keyword>
<proteinExistence type="predicted"/>
<accession>A0AAD5H1I5</accession>
<evidence type="ECO:0000313" key="3">
    <source>
        <dbReference type="Proteomes" id="UP001205105"/>
    </source>
</evidence>
<comment type="caution">
    <text evidence="2">The sequence shown here is derived from an EMBL/GenBank/DDBJ whole genome shotgun (WGS) entry which is preliminary data.</text>
</comment>
<gene>
    <name evidence="2" type="ORF">COHA_008471</name>
</gene>
<evidence type="ECO:0000313" key="2">
    <source>
        <dbReference type="EMBL" id="KAI7837678.1"/>
    </source>
</evidence>
<name>A0AAD5H1I5_9CHLO</name>
<keyword evidence="1" id="KW-1133">Transmembrane helix</keyword>
<dbReference type="EMBL" id="JADXDR010000145">
    <property type="protein sequence ID" value="KAI7837678.1"/>
    <property type="molecule type" value="Genomic_DNA"/>
</dbReference>
<reference evidence="2" key="1">
    <citation type="submission" date="2020-11" db="EMBL/GenBank/DDBJ databases">
        <title>Chlorella ohadii genome sequencing and assembly.</title>
        <authorList>
            <person name="Murik O."/>
            <person name="Treves H."/>
            <person name="Kedem I."/>
            <person name="Shotland Y."/>
            <person name="Kaplan A."/>
        </authorList>
    </citation>
    <scope>NUCLEOTIDE SEQUENCE</scope>
    <source>
        <strain evidence="2">1</strain>
    </source>
</reference>
<protein>
    <submittedName>
        <fullName evidence="2">Uncharacterized protein</fullName>
    </submittedName>
</protein>